<dbReference type="InterPro" id="IPR017946">
    <property type="entry name" value="PLC-like_Pdiesterase_TIM-brl"/>
</dbReference>
<keyword evidence="8" id="KW-1185">Reference proteome</keyword>
<evidence type="ECO:0000259" key="6">
    <source>
        <dbReference type="SMART" id="SM00148"/>
    </source>
</evidence>
<evidence type="ECO:0000256" key="1">
    <source>
        <dbReference type="ARBA" id="ARBA00001316"/>
    </source>
</evidence>
<feature type="domain" description="Phosphatidylinositol-specific phospholipase C X" evidence="6">
    <location>
        <begin position="23"/>
        <end position="171"/>
    </location>
</feature>
<dbReference type="Pfam" id="PF00388">
    <property type="entry name" value="PI-PLC-X"/>
    <property type="match status" value="1"/>
</dbReference>
<dbReference type="CDD" id="cd08586">
    <property type="entry name" value="PI-PLCc_BcPLC_like"/>
    <property type="match status" value="1"/>
</dbReference>
<name>A0ABP7FIW7_9ACTN</name>
<sequence length="291" mass="32105">MARAAAAGTGSAVPADWMGALPDGLSLLRMTIPGTHDSCCTDPADGTEWSHTQNWGISEQLQRGVRFLDLRANGLEGHPDDAFGMYHSGWYQGITFDDVLTQCGDFLGQHQGETVVVRLKKENGTNNDVGTRFKDILDVYLDDKGWRSTFLLTDRVPSLGEARGRIVLIAQFDNDWPVLQWPGGDNDFLSNQWFSLQDVYQGLSSPSDKTGKVTQQFDNAAADQDSALMYINFTSYAGGGWPKANADAIMPGVQSYLAAHLSDRTHLGIVPMDFPDFHSETLSTLIDWNWH</sequence>
<proteinExistence type="predicted"/>
<comment type="caution">
    <text evidence="7">The sequence shown here is derived from an EMBL/GenBank/DDBJ whole genome shotgun (WGS) entry which is preliminary data.</text>
</comment>
<organism evidence="7 8">
    <name type="scientific">Streptomyces tremellae</name>
    <dbReference type="NCBI Taxonomy" id="1124239"/>
    <lineage>
        <taxon>Bacteria</taxon>
        <taxon>Bacillati</taxon>
        <taxon>Actinomycetota</taxon>
        <taxon>Actinomycetes</taxon>
        <taxon>Kitasatosporales</taxon>
        <taxon>Streptomycetaceae</taxon>
        <taxon>Streptomyces</taxon>
    </lineage>
</organism>
<reference evidence="8" key="1">
    <citation type="journal article" date="2019" name="Int. J. Syst. Evol. Microbiol.">
        <title>The Global Catalogue of Microorganisms (GCM) 10K type strain sequencing project: providing services to taxonomists for standard genome sequencing and annotation.</title>
        <authorList>
            <consortium name="The Broad Institute Genomics Platform"/>
            <consortium name="The Broad Institute Genome Sequencing Center for Infectious Disease"/>
            <person name="Wu L."/>
            <person name="Ma J."/>
        </authorList>
    </citation>
    <scope>NUCLEOTIDE SEQUENCE [LARGE SCALE GENOMIC DNA]</scope>
    <source>
        <strain evidence="8">JCM 30846</strain>
    </source>
</reference>
<evidence type="ECO:0000256" key="2">
    <source>
        <dbReference type="ARBA" id="ARBA00012581"/>
    </source>
</evidence>
<dbReference type="PROSITE" id="PS50007">
    <property type="entry name" value="PIPLC_X_DOMAIN"/>
    <property type="match status" value="1"/>
</dbReference>
<dbReference type="EC" id="4.6.1.13" evidence="2"/>
<comment type="catalytic activity">
    <reaction evidence="1">
        <text>a 1,2-diacyl-sn-glycero-3-phospho-(1D-myo-inositol) = 1D-myo-inositol 1,2-cyclic phosphate + a 1,2-diacyl-sn-glycerol</text>
        <dbReference type="Rhea" id="RHEA:17093"/>
        <dbReference type="ChEBI" id="CHEBI:17815"/>
        <dbReference type="ChEBI" id="CHEBI:57880"/>
        <dbReference type="ChEBI" id="CHEBI:58484"/>
        <dbReference type="EC" id="4.6.1.13"/>
    </reaction>
</comment>
<evidence type="ECO:0000256" key="4">
    <source>
        <dbReference type="ARBA" id="ARBA00030474"/>
    </source>
</evidence>
<dbReference type="InterPro" id="IPR000909">
    <property type="entry name" value="PLipase_C_PInositol-sp_X_dom"/>
</dbReference>
<evidence type="ECO:0000256" key="5">
    <source>
        <dbReference type="ARBA" id="ARBA00030782"/>
    </source>
</evidence>
<dbReference type="PANTHER" id="PTHR13593:SF113">
    <property type="entry name" value="SI:DKEY-266F7.9"/>
    <property type="match status" value="1"/>
</dbReference>
<evidence type="ECO:0000313" key="7">
    <source>
        <dbReference type="EMBL" id="GAA3739867.1"/>
    </source>
</evidence>
<evidence type="ECO:0000256" key="3">
    <source>
        <dbReference type="ARBA" id="ARBA00019758"/>
    </source>
</evidence>
<dbReference type="SUPFAM" id="SSF51695">
    <property type="entry name" value="PLC-like phosphodiesterases"/>
    <property type="match status" value="1"/>
</dbReference>
<dbReference type="Proteomes" id="UP001499884">
    <property type="component" value="Unassembled WGS sequence"/>
</dbReference>
<accession>A0ABP7FIW7</accession>
<dbReference type="InterPro" id="IPR051057">
    <property type="entry name" value="PI-PLC_domain"/>
</dbReference>
<dbReference type="Gene3D" id="3.20.20.190">
    <property type="entry name" value="Phosphatidylinositol (PI) phosphodiesterase"/>
    <property type="match status" value="1"/>
</dbReference>
<dbReference type="SMART" id="SM00148">
    <property type="entry name" value="PLCXc"/>
    <property type="match status" value="1"/>
</dbReference>
<protein>
    <recommendedName>
        <fullName evidence="3">1-phosphatidylinositol phosphodiesterase</fullName>
        <ecNumber evidence="2">4.6.1.13</ecNumber>
    </recommendedName>
    <alternativeName>
        <fullName evidence="4">Phosphatidylinositol diacylglycerol-lyase</fullName>
    </alternativeName>
    <alternativeName>
        <fullName evidence="5">Phosphatidylinositol-specific phospholipase C</fullName>
    </alternativeName>
</protein>
<dbReference type="EMBL" id="BAABEP010000030">
    <property type="protein sequence ID" value="GAA3739867.1"/>
    <property type="molecule type" value="Genomic_DNA"/>
</dbReference>
<dbReference type="PANTHER" id="PTHR13593">
    <property type="match status" value="1"/>
</dbReference>
<evidence type="ECO:0000313" key="8">
    <source>
        <dbReference type="Proteomes" id="UP001499884"/>
    </source>
</evidence>
<gene>
    <name evidence="7" type="primary">plcA</name>
    <name evidence="7" type="ORF">GCM10023082_41170</name>
</gene>